<keyword evidence="1" id="KW-0472">Membrane</keyword>
<accession>A0A1F7XBR8</accession>
<keyword evidence="1" id="KW-1133">Transmembrane helix</keyword>
<comment type="caution">
    <text evidence="2">The sequence shown here is derived from an EMBL/GenBank/DDBJ whole genome shotgun (WGS) entry which is preliminary data.</text>
</comment>
<feature type="transmembrane region" description="Helical" evidence="1">
    <location>
        <begin position="83"/>
        <end position="105"/>
    </location>
</feature>
<dbReference type="AlphaFoldDB" id="A0A1F7XBR8"/>
<evidence type="ECO:0000313" key="2">
    <source>
        <dbReference type="EMBL" id="OGM11848.1"/>
    </source>
</evidence>
<evidence type="ECO:0000313" key="3">
    <source>
        <dbReference type="Proteomes" id="UP000177053"/>
    </source>
</evidence>
<dbReference type="Proteomes" id="UP000177053">
    <property type="component" value="Unassembled WGS sequence"/>
</dbReference>
<gene>
    <name evidence="2" type="ORF">A2Z22_01335</name>
</gene>
<organism evidence="2 3">
    <name type="scientific">Candidatus Woesebacteria bacterium RBG_16_34_12</name>
    <dbReference type="NCBI Taxonomy" id="1802480"/>
    <lineage>
        <taxon>Bacteria</taxon>
        <taxon>Candidatus Woeseibacteriota</taxon>
    </lineage>
</organism>
<reference evidence="2 3" key="1">
    <citation type="journal article" date="2016" name="Nat. Commun.">
        <title>Thousands of microbial genomes shed light on interconnected biogeochemical processes in an aquifer system.</title>
        <authorList>
            <person name="Anantharaman K."/>
            <person name="Brown C.T."/>
            <person name="Hug L.A."/>
            <person name="Sharon I."/>
            <person name="Castelle C.J."/>
            <person name="Probst A.J."/>
            <person name="Thomas B.C."/>
            <person name="Singh A."/>
            <person name="Wilkins M.J."/>
            <person name="Karaoz U."/>
            <person name="Brodie E.L."/>
            <person name="Williams K.H."/>
            <person name="Hubbard S.S."/>
            <person name="Banfield J.F."/>
        </authorList>
    </citation>
    <scope>NUCLEOTIDE SEQUENCE [LARGE SCALE GENOMIC DNA]</scope>
</reference>
<sequence length="450" mass="52258">MSDKILQEYINRQISKGIDLADLRKVLLDAGWIKSDIELAINLSSLSKLNLSKSTENKPVGLSDEDVFINSEGVKKRRFSKKFLYGIFFLLLILLISGGSVWAYFNIYLAPEKIFYRSLLKMQTTGSSKFSGKFKIFYQGSSINTLENDSSNQNNNLFLSSKPGNYLLSFEGGSEMVNTINSKFYLNTQANINDTPFTSFEIKIINRILYLNILDLEDFGYFDKNLITNSWIKFDLQELTKDYYQKGSSETNDFTLTEKEKNELWEIAKKNPPYQLIEKINDEKINDITAFHLRYRVSKENLKRLVSRYLELLTDDAIDERGKADFENFFSNIEFGNNEIWIGKKDQYIYKTIMDLNFKEDEKKVLLNFEISLFDYNQPVTIEIPQDFNTIQEIFNQIFGEINPLNQGQANPLSSPETLIPYQDLDFSQDLNYQDLINLNQEETSTESSE</sequence>
<evidence type="ECO:0000256" key="1">
    <source>
        <dbReference type="SAM" id="Phobius"/>
    </source>
</evidence>
<dbReference type="EMBL" id="MGFS01000008">
    <property type="protein sequence ID" value="OGM11848.1"/>
    <property type="molecule type" value="Genomic_DNA"/>
</dbReference>
<protein>
    <submittedName>
        <fullName evidence="2">Uncharacterized protein</fullName>
    </submittedName>
</protein>
<keyword evidence="1" id="KW-0812">Transmembrane</keyword>
<name>A0A1F7XBR8_9BACT</name>
<proteinExistence type="predicted"/>